<protein>
    <submittedName>
        <fullName evidence="2">Hemerythrin</fullName>
    </submittedName>
</protein>
<comment type="caution">
    <text evidence="2">The sequence shown here is derived from an EMBL/GenBank/DDBJ whole genome shotgun (WGS) entry which is preliminary data.</text>
</comment>
<reference evidence="2" key="1">
    <citation type="submission" date="2021-01" db="EMBL/GenBank/DDBJ databases">
        <title>Whole genome shotgun sequence of Sphaerimonospora thailandensis NBRC 107569.</title>
        <authorList>
            <person name="Komaki H."/>
            <person name="Tamura T."/>
        </authorList>
    </citation>
    <scope>NUCLEOTIDE SEQUENCE</scope>
    <source>
        <strain evidence="2">NBRC 107569</strain>
    </source>
</reference>
<evidence type="ECO:0000313" key="2">
    <source>
        <dbReference type="EMBL" id="GIH68579.1"/>
    </source>
</evidence>
<proteinExistence type="predicted"/>
<gene>
    <name evidence="2" type="ORF">Mth01_08320</name>
</gene>
<dbReference type="AlphaFoldDB" id="A0A8J3R5X2"/>
<keyword evidence="3" id="KW-1185">Reference proteome</keyword>
<dbReference type="InterPro" id="IPR012312">
    <property type="entry name" value="Hemerythrin-like"/>
</dbReference>
<name>A0A8J3R5X2_9ACTN</name>
<sequence length="169" mass="18032">MEAAQGGVRMCEYCGCQALATIDELTREHDAVVDLIGEVRTAHRNGDVGLMAELARRIAAILEPHTQVEEHGLFPALAADFPDQIAALEAEHRRVEAVLGEAGDAASGVPGDPAWPRRLLDVLDVLRRHILKEQDGVFPAALAGLSTGDWEAIEAVRESAGCLLPRAAA</sequence>
<evidence type="ECO:0000313" key="3">
    <source>
        <dbReference type="Proteomes" id="UP000610966"/>
    </source>
</evidence>
<feature type="domain" description="Hemerythrin-like" evidence="1">
    <location>
        <begin position="22"/>
        <end position="141"/>
    </location>
</feature>
<accession>A0A8J3R5X2</accession>
<evidence type="ECO:0000259" key="1">
    <source>
        <dbReference type="Pfam" id="PF01814"/>
    </source>
</evidence>
<dbReference type="Proteomes" id="UP000610966">
    <property type="component" value="Unassembled WGS sequence"/>
</dbReference>
<dbReference type="Pfam" id="PF01814">
    <property type="entry name" value="Hemerythrin"/>
    <property type="match status" value="1"/>
</dbReference>
<dbReference type="RefSeq" id="WP_204011412.1">
    <property type="nucleotide sequence ID" value="NZ_BOOG01000008.1"/>
</dbReference>
<organism evidence="2 3">
    <name type="scientific">Sphaerimonospora thailandensis</name>
    <dbReference type="NCBI Taxonomy" id="795644"/>
    <lineage>
        <taxon>Bacteria</taxon>
        <taxon>Bacillati</taxon>
        <taxon>Actinomycetota</taxon>
        <taxon>Actinomycetes</taxon>
        <taxon>Streptosporangiales</taxon>
        <taxon>Streptosporangiaceae</taxon>
        <taxon>Sphaerimonospora</taxon>
    </lineage>
</organism>
<dbReference type="Gene3D" id="1.20.120.520">
    <property type="entry name" value="nmb1532 protein domain like"/>
    <property type="match status" value="1"/>
</dbReference>
<dbReference type="EMBL" id="BOOG01000008">
    <property type="protein sequence ID" value="GIH68579.1"/>
    <property type="molecule type" value="Genomic_DNA"/>
</dbReference>